<evidence type="ECO:0000313" key="1">
    <source>
        <dbReference type="EMBL" id="MDK9364207.1"/>
    </source>
</evidence>
<organism evidence="1 2">
    <name type="scientific">Lelliottia wanjuensis</name>
    <dbReference type="NCBI Taxonomy" id="3050585"/>
    <lineage>
        <taxon>Bacteria</taxon>
        <taxon>Pseudomonadati</taxon>
        <taxon>Pseudomonadota</taxon>
        <taxon>Gammaproteobacteria</taxon>
        <taxon>Enterobacterales</taxon>
        <taxon>Enterobacteriaceae</taxon>
        <taxon>Lelliottia</taxon>
    </lineage>
</organism>
<name>A0AAP4FWN4_9ENTR</name>
<dbReference type="EMBL" id="JASSOM010000056">
    <property type="protein sequence ID" value="MDK9364207.1"/>
    <property type="molecule type" value="Genomic_DNA"/>
</dbReference>
<sequence length="82" mass="8986">MSVQIIANDDSEVSAIVAALEASGFKTSISITGRINAECPHSPVVGMNCRDCRINQLQQRYTEQEAQLQATGDELRRVIAHE</sequence>
<proteinExistence type="predicted"/>
<keyword evidence="2" id="KW-1185">Reference proteome</keyword>
<dbReference type="AlphaFoldDB" id="A0AAP4FWN4"/>
<comment type="caution">
    <text evidence="1">The sequence shown here is derived from an EMBL/GenBank/DDBJ whole genome shotgun (WGS) entry which is preliminary data.</text>
</comment>
<accession>A0AAP4FWN4</accession>
<protein>
    <submittedName>
        <fullName evidence="1">Uncharacterized protein</fullName>
    </submittedName>
</protein>
<dbReference type="Proteomes" id="UP001223214">
    <property type="component" value="Unassembled WGS sequence"/>
</dbReference>
<reference evidence="1 2" key="1">
    <citation type="submission" date="2023-06" db="EMBL/GenBank/DDBJ databases">
        <title>Identification and characterization of antibiotic-resistant Gram-negative bacteria.</title>
        <authorList>
            <person name="Cho G.-S."/>
            <person name="Lee J."/>
            <person name="Tai E."/>
            <person name="Jeong S."/>
            <person name="Kim I."/>
            <person name="Kim B.-E."/>
            <person name="Jeong M.-I."/>
            <person name="Oh K.-K."/>
            <person name="Franz C.M.A.P."/>
        </authorList>
    </citation>
    <scope>NUCLEOTIDE SEQUENCE [LARGE SCALE GENOMIC DNA]</scope>
    <source>
        <strain evidence="1 2">V106_12</strain>
    </source>
</reference>
<evidence type="ECO:0000313" key="2">
    <source>
        <dbReference type="Proteomes" id="UP001223214"/>
    </source>
</evidence>
<gene>
    <name evidence="1" type="ORF">QQF32_13470</name>
</gene>
<dbReference type="RefSeq" id="WP_285149492.1">
    <property type="nucleotide sequence ID" value="NZ_JASSOM010000056.1"/>
</dbReference>